<dbReference type="AlphaFoldDB" id="A0A1I6UPG4"/>
<dbReference type="RefSeq" id="WP_218124895.1">
    <property type="nucleotide sequence ID" value="NZ_FNCL01000009.1"/>
</dbReference>
<proteinExistence type="inferred from homology"/>
<evidence type="ECO:0000256" key="5">
    <source>
        <dbReference type="ARBA" id="ARBA00022448"/>
    </source>
</evidence>
<evidence type="ECO:0000256" key="1">
    <source>
        <dbReference type="ARBA" id="ARBA00004418"/>
    </source>
</evidence>
<protein>
    <recommendedName>
        <fullName evidence="4">sn-glycerol-3-phosphate-binding periplasmic protein UgpB</fullName>
    </recommendedName>
</protein>
<dbReference type="Proteomes" id="UP000199392">
    <property type="component" value="Unassembled WGS sequence"/>
</dbReference>
<organism evidence="9 10">
    <name type="scientific">Alloyangia pacifica</name>
    <dbReference type="NCBI Taxonomy" id="311180"/>
    <lineage>
        <taxon>Bacteria</taxon>
        <taxon>Pseudomonadati</taxon>
        <taxon>Pseudomonadota</taxon>
        <taxon>Alphaproteobacteria</taxon>
        <taxon>Rhodobacterales</taxon>
        <taxon>Roseobacteraceae</taxon>
        <taxon>Alloyangia</taxon>
    </lineage>
</organism>
<reference evidence="10" key="1">
    <citation type="submission" date="2016-10" db="EMBL/GenBank/DDBJ databases">
        <authorList>
            <person name="Varghese N."/>
            <person name="Submissions S."/>
        </authorList>
    </citation>
    <scope>NUCLEOTIDE SEQUENCE [LARGE SCALE GENOMIC DNA]</scope>
    <source>
        <strain evidence="10">DSM 26894</strain>
    </source>
</reference>
<dbReference type="Gene3D" id="3.40.190.10">
    <property type="entry name" value="Periplasmic binding protein-like II"/>
    <property type="match status" value="2"/>
</dbReference>
<dbReference type="SUPFAM" id="SSF53850">
    <property type="entry name" value="Periplasmic binding protein-like II"/>
    <property type="match status" value="1"/>
</dbReference>
<comment type="subunit">
    <text evidence="3">The complex is composed of two ATP-binding proteins (UgpC), two transmembrane proteins (UgpA and UgpE) and a solute-binding protein (UgpB).</text>
</comment>
<dbReference type="PANTHER" id="PTHR43649">
    <property type="entry name" value="ARABINOSE-BINDING PROTEIN-RELATED"/>
    <property type="match status" value="1"/>
</dbReference>
<keyword evidence="5" id="KW-0813">Transport</keyword>
<dbReference type="InterPro" id="IPR050490">
    <property type="entry name" value="Bact_solute-bd_prot1"/>
</dbReference>
<evidence type="ECO:0000256" key="3">
    <source>
        <dbReference type="ARBA" id="ARBA00011557"/>
    </source>
</evidence>
<evidence type="ECO:0000256" key="4">
    <source>
        <dbReference type="ARBA" id="ARBA00017470"/>
    </source>
</evidence>
<dbReference type="PANTHER" id="PTHR43649:SF31">
    <property type="entry name" value="SN-GLYCEROL-3-PHOSPHATE-BINDING PERIPLASMIC PROTEIN UGPB"/>
    <property type="match status" value="1"/>
</dbReference>
<evidence type="ECO:0000256" key="8">
    <source>
        <dbReference type="SAM" id="SignalP"/>
    </source>
</evidence>
<keyword evidence="10" id="KW-1185">Reference proteome</keyword>
<dbReference type="STRING" id="311180.SAMN04488050_108235"/>
<evidence type="ECO:0000256" key="7">
    <source>
        <dbReference type="ARBA" id="ARBA00034473"/>
    </source>
</evidence>
<dbReference type="Pfam" id="PF13416">
    <property type="entry name" value="SBP_bac_8"/>
    <property type="match status" value="1"/>
</dbReference>
<comment type="subcellular location">
    <subcellularLocation>
        <location evidence="1">Periplasm</location>
    </subcellularLocation>
</comment>
<comment type="similarity">
    <text evidence="2">Belongs to the bacterial solute-binding protein 1 family.</text>
</comment>
<feature type="signal peptide" evidence="8">
    <location>
        <begin position="1"/>
        <end position="24"/>
    </location>
</feature>
<evidence type="ECO:0000313" key="10">
    <source>
        <dbReference type="Proteomes" id="UP000199392"/>
    </source>
</evidence>
<gene>
    <name evidence="9" type="ORF">SAMN04488050_108235</name>
</gene>
<evidence type="ECO:0000256" key="2">
    <source>
        <dbReference type="ARBA" id="ARBA00008520"/>
    </source>
</evidence>
<accession>A0A1I6UPG4</accession>
<name>A0A1I6UPG4_9RHOB</name>
<dbReference type="EMBL" id="FOZW01000008">
    <property type="protein sequence ID" value="SFT03362.1"/>
    <property type="molecule type" value="Genomic_DNA"/>
</dbReference>
<feature type="chain" id="PRO_5011779920" description="sn-glycerol-3-phosphate-binding periplasmic protein UgpB" evidence="8">
    <location>
        <begin position="25"/>
        <end position="436"/>
    </location>
</feature>
<evidence type="ECO:0000256" key="6">
    <source>
        <dbReference type="ARBA" id="ARBA00022729"/>
    </source>
</evidence>
<dbReference type="GO" id="GO:0042597">
    <property type="term" value="C:periplasmic space"/>
    <property type="evidence" value="ECO:0007669"/>
    <property type="project" value="UniProtKB-SubCell"/>
</dbReference>
<comment type="function">
    <text evidence="7">Part of the ABC transporter complex UgpBAEC involved in sn-glycerol-3-phosphate (G3P) import. Binds G3P.</text>
</comment>
<sequence>MLKKSALSALALLAGTAAAPVAYAADIEFWYGNTGTGEEAIQSACAAFNESQTEHHVSCVGQGSYETGMQKAIAAYRSKQHPVLIQFFDAGTLDLMLSGAVQPVQEVAPDVDWGDYINGARSYYETSTGELFSQPYNGSTLIFYGNRELLEKAGVSELPQTWEGVIETARALKAAGVDCPFTTDGHPWRVLEQFSARHGLPIATQNNGYGGLDAEYTFNTGPVAEHLKNLAAWREEGLVKLDADTAAGKYTTAFNSGECAMMEGSTGSYGAAFAALGDKVEIAMAPMYEGYERHNTLIGGASLWVMKGHDAPAYEAATAFLDFLRGDEQQIELTRITGYVPVTNSGLAALEAAGLSDDPQFATASTGVESLNQPGTEDSRGVRLGFYVQFRDIFMEETQKAFTGGQDMQAALDNAATRGNELLRRFEQTYKGTKLP</sequence>
<keyword evidence="6 8" id="KW-0732">Signal</keyword>
<dbReference type="InterPro" id="IPR006059">
    <property type="entry name" value="SBP"/>
</dbReference>
<evidence type="ECO:0000313" key="9">
    <source>
        <dbReference type="EMBL" id="SFT03362.1"/>
    </source>
</evidence>